<accession>A0A1I7UUK2</accession>
<evidence type="ECO:0000313" key="2">
    <source>
        <dbReference type="WBParaSite" id="Csp11.Scaffold630.g19498.t1"/>
    </source>
</evidence>
<keyword evidence="1" id="KW-1185">Reference proteome</keyword>
<sequence length="88" mass="10601">MRKMLNDEEGQKSDDVELEWKSKLMRSGYSRKREELKKKKMLTYTWGFANILESSDSEFKKIKKRISLKWGRNMSFHLEKLISEPNDL</sequence>
<organism evidence="1 2">
    <name type="scientific">Caenorhabditis tropicalis</name>
    <dbReference type="NCBI Taxonomy" id="1561998"/>
    <lineage>
        <taxon>Eukaryota</taxon>
        <taxon>Metazoa</taxon>
        <taxon>Ecdysozoa</taxon>
        <taxon>Nematoda</taxon>
        <taxon>Chromadorea</taxon>
        <taxon>Rhabditida</taxon>
        <taxon>Rhabditina</taxon>
        <taxon>Rhabditomorpha</taxon>
        <taxon>Rhabditoidea</taxon>
        <taxon>Rhabditidae</taxon>
        <taxon>Peloderinae</taxon>
        <taxon>Caenorhabditis</taxon>
    </lineage>
</organism>
<protein>
    <submittedName>
        <fullName evidence="2">Ovule protein</fullName>
    </submittedName>
</protein>
<dbReference type="Proteomes" id="UP000095282">
    <property type="component" value="Unplaced"/>
</dbReference>
<evidence type="ECO:0000313" key="1">
    <source>
        <dbReference type="Proteomes" id="UP000095282"/>
    </source>
</evidence>
<dbReference type="WBParaSite" id="Csp11.Scaffold630.g19498.t1">
    <property type="protein sequence ID" value="Csp11.Scaffold630.g19498.t1"/>
    <property type="gene ID" value="Csp11.Scaffold630.g19498"/>
</dbReference>
<name>A0A1I7UUK2_9PELO</name>
<proteinExistence type="predicted"/>
<dbReference type="AlphaFoldDB" id="A0A1I7UUK2"/>
<reference evidence="2" key="1">
    <citation type="submission" date="2016-11" db="UniProtKB">
        <authorList>
            <consortium name="WormBaseParasite"/>
        </authorList>
    </citation>
    <scope>IDENTIFICATION</scope>
</reference>